<reference evidence="1" key="1">
    <citation type="submission" date="2019-09" db="EMBL/GenBank/DDBJ databases">
        <title>Characterisation of the sponge microbiome using genome-centric metagenomics.</title>
        <authorList>
            <person name="Engelberts J.P."/>
            <person name="Robbins S.J."/>
            <person name="De Goeij J.M."/>
            <person name="Aranda M."/>
            <person name="Bell S.C."/>
            <person name="Webster N.S."/>
        </authorList>
    </citation>
    <scope>NUCLEOTIDE SEQUENCE</scope>
    <source>
        <strain evidence="1">SB0664_bin_27</strain>
    </source>
</reference>
<comment type="caution">
    <text evidence="1">The sequence shown here is derived from an EMBL/GenBank/DDBJ whole genome shotgun (WGS) entry which is preliminary data.</text>
</comment>
<dbReference type="InterPro" id="IPR007035">
    <property type="entry name" value="Peptidase_M55"/>
</dbReference>
<dbReference type="AlphaFoldDB" id="A0A6B0YXK4"/>
<organism evidence="1">
    <name type="scientific">Caldilineaceae bacterium SB0664_bin_27</name>
    <dbReference type="NCBI Taxonomy" id="2605260"/>
    <lineage>
        <taxon>Bacteria</taxon>
        <taxon>Bacillati</taxon>
        <taxon>Chloroflexota</taxon>
        <taxon>Caldilineae</taxon>
        <taxon>Caldilineales</taxon>
        <taxon>Caldilineaceae</taxon>
    </lineage>
</organism>
<evidence type="ECO:0000313" key="1">
    <source>
        <dbReference type="EMBL" id="MXY95786.1"/>
    </source>
</evidence>
<dbReference type="InterPro" id="IPR036177">
    <property type="entry name" value="Peptidase_M55_sf"/>
</dbReference>
<proteinExistence type="predicted"/>
<dbReference type="GO" id="GO:0004177">
    <property type="term" value="F:aminopeptidase activity"/>
    <property type="evidence" value="ECO:0007669"/>
    <property type="project" value="UniProtKB-KW"/>
</dbReference>
<dbReference type="Gene3D" id="3.30.1360.130">
    <property type="entry name" value="Dipeptide transport protein"/>
    <property type="match status" value="1"/>
</dbReference>
<accession>A0A6B0YXK4</accession>
<dbReference type="Pfam" id="PF04951">
    <property type="entry name" value="Peptidase_M55"/>
    <property type="match status" value="1"/>
</dbReference>
<dbReference type="InterPro" id="IPR027476">
    <property type="entry name" value="DppA_N"/>
</dbReference>
<keyword evidence="1" id="KW-0645">Protease</keyword>
<keyword evidence="1" id="KW-0031">Aminopeptidase</keyword>
<sequence length="264" mass="28567">MKIFMVTDMEGVAGVVSFEDQSFPDGRYYDAGKKLVTGEVNAAVDGLLDAGVEEVLVWDGHGAGGIDFDTLHPAALLLHGRPSPPWSRLQEVIGRYDAFVIVGQHAMAGVVTSNQNHTQNSRTVDTYRLNGKPIGEIGQLALFMGGLGLPLLFLSGEQDACQEAEELVPGITTAAVKEGLGRGSAISLSAQAARQRIREDIAAAVAQHRQNPIAPLVWPGPYELEKRFFHTDTADAEMNRAGAERVDAQSVRFRSENILDIVYR</sequence>
<protein>
    <submittedName>
        <fullName evidence="1">Aminopeptidase</fullName>
    </submittedName>
</protein>
<name>A0A6B0YXK4_9CHLR</name>
<dbReference type="EMBL" id="VXRG01000171">
    <property type="protein sequence ID" value="MXY95786.1"/>
    <property type="molecule type" value="Genomic_DNA"/>
</dbReference>
<keyword evidence="1" id="KW-0378">Hydrolase</keyword>
<gene>
    <name evidence="1" type="ORF">F4Y42_20295</name>
</gene>
<dbReference type="Gene3D" id="3.40.50.10780">
    <property type="entry name" value="Dipeptide transport protein"/>
    <property type="match status" value="1"/>
</dbReference>
<dbReference type="SUPFAM" id="SSF63992">
    <property type="entry name" value="Dipeptide transport protein"/>
    <property type="match status" value="1"/>
</dbReference>